<name>A0A3N0VGX7_9GAMM</name>
<dbReference type="AlphaFoldDB" id="A0A3N0VGX7"/>
<organism evidence="2 3">
    <name type="scientific">Stagnimonas aquatica</name>
    <dbReference type="NCBI Taxonomy" id="2689987"/>
    <lineage>
        <taxon>Bacteria</taxon>
        <taxon>Pseudomonadati</taxon>
        <taxon>Pseudomonadota</taxon>
        <taxon>Gammaproteobacteria</taxon>
        <taxon>Nevskiales</taxon>
        <taxon>Nevskiaceae</taxon>
        <taxon>Stagnimonas</taxon>
    </lineage>
</organism>
<dbReference type="InterPro" id="IPR015947">
    <property type="entry name" value="PUA-like_sf"/>
</dbReference>
<dbReference type="InterPro" id="IPR046336">
    <property type="entry name" value="Lon_prtase_N_sf"/>
</dbReference>
<dbReference type="PANTHER" id="PTHR46732">
    <property type="entry name" value="ATP-DEPENDENT PROTEASE LA (LON) DOMAIN PROTEIN"/>
    <property type="match status" value="1"/>
</dbReference>
<gene>
    <name evidence="2" type="ORF">ED208_06105</name>
</gene>
<dbReference type="Pfam" id="PF02190">
    <property type="entry name" value="LON_substr_bdg"/>
    <property type="match status" value="1"/>
</dbReference>
<sequence length="199" mass="23023">MEPQTLLEIPIFPLTTVLYPAGRLPLRIFEPRYVEMTKACLRDQSPFGVALIRAGYEVGQPAIPCDWGCTARIADWDMPVPSQFRLLARGESRFRIRRRWTEADGLIRAEVELAEPPDPLELPERYRLLGQLLERLVRELGAENFPQPARFDDAAWVAYRLCELLPVAPERKQQLLEESDPQRLLQAIEDYVQRLPEED</sequence>
<evidence type="ECO:0000259" key="1">
    <source>
        <dbReference type="PROSITE" id="PS51787"/>
    </source>
</evidence>
<dbReference type="InterPro" id="IPR003111">
    <property type="entry name" value="Lon_prtase_N"/>
</dbReference>
<proteinExistence type="predicted"/>
<evidence type="ECO:0000313" key="2">
    <source>
        <dbReference type="EMBL" id="ROH91942.1"/>
    </source>
</evidence>
<feature type="domain" description="Lon N-terminal" evidence="1">
    <location>
        <begin position="6"/>
        <end position="196"/>
    </location>
</feature>
<comment type="caution">
    <text evidence="2">The sequence shown here is derived from an EMBL/GenBank/DDBJ whole genome shotgun (WGS) entry which is preliminary data.</text>
</comment>
<dbReference type="Gene3D" id="1.10.4060.10">
    <property type="entry name" value="BPP1347 like domain"/>
    <property type="match status" value="1"/>
</dbReference>
<evidence type="ECO:0000313" key="3">
    <source>
        <dbReference type="Proteomes" id="UP000282106"/>
    </source>
</evidence>
<dbReference type="InParanoid" id="A0A3N0VGX7"/>
<reference evidence="2 3" key="1">
    <citation type="submission" date="2018-10" db="EMBL/GenBank/DDBJ databases">
        <authorList>
            <person name="Chen W.-M."/>
        </authorList>
    </citation>
    <scope>NUCLEOTIDE SEQUENCE [LARGE SCALE GENOMIC DNA]</scope>
    <source>
        <strain evidence="2 3">THS-13</strain>
    </source>
</reference>
<dbReference type="SUPFAM" id="SSF88697">
    <property type="entry name" value="PUA domain-like"/>
    <property type="match status" value="1"/>
</dbReference>
<accession>A0A3N0VGX7</accession>
<dbReference type="Gene3D" id="2.30.130.40">
    <property type="entry name" value="LON domain-like"/>
    <property type="match status" value="1"/>
</dbReference>
<dbReference type="SMART" id="SM00464">
    <property type="entry name" value="LON"/>
    <property type="match status" value="1"/>
</dbReference>
<dbReference type="EMBL" id="RJVO01000002">
    <property type="protein sequence ID" value="ROH91942.1"/>
    <property type="molecule type" value="Genomic_DNA"/>
</dbReference>
<dbReference type="RefSeq" id="WP_123210986.1">
    <property type="nucleotide sequence ID" value="NZ_RJVO01000002.1"/>
</dbReference>
<protein>
    <submittedName>
        <fullName evidence="2">Peptidase S16</fullName>
    </submittedName>
</protein>
<dbReference type="Proteomes" id="UP000282106">
    <property type="component" value="Unassembled WGS sequence"/>
</dbReference>
<dbReference type="PROSITE" id="PS51787">
    <property type="entry name" value="LON_N"/>
    <property type="match status" value="1"/>
</dbReference>
<keyword evidence="3" id="KW-1185">Reference proteome</keyword>
<dbReference type="PANTHER" id="PTHR46732:SF8">
    <property type="entry name" value="ATP-DEPENDENT PROTEASE LA (LON) DOMAIN PROTEIN"/>
    <property type="match status" value="1"/>
</dbReference>